<dbReference type="Proteomes" id="UP001231587">
    <property type="component" value="Unassembled WGS sequence"/>
</dbReference>
<evidence type="ECO:0008006" key="6">
    <source>
        <dbReference type="Google" id="ProtNLM"/>
    </source>
</evidence>
<reference evidence="2" key="1">
    <citation type="submission" date="2021-03" db="EMBL/GenBank/DDBJ databases">
        <title>Genomic Encyclopedia of Type Strains, Phase IV (KMG-IV): sequencing the most valuable type-strain genomes for metagenomic binning, comparative biology and taxonomic classification.</title>
        <authorList>
            <person name="Goeker M."/>
        </authorList>
    </citation>
    <scope>NUCLEOTIDE SEQUENCE</scope>
    <source>
        <strain evidence="2">DSM 15523</strain>
        <strain evidence="3 5">DSM 16476</strain>
    </source>
</reference>
<dbReference type="EMBL" id="JAGGJQ010000007">
    <property type="protein sequence ID" value="MBP1840571.1"/>
    <property type="molecule type" value="Genomic_DNA"/>
</dbReference>
<name>A0A9X1C974_9FLAO</name>
<dbReference type="RefSeq" id="WP_057779961.1">
    <property type="nucleotide sequence ID" value="NZ_JAGGJQ010000007.1"/>
</dbReference>
<feature type="transmembrane region" description="Helical" evidence="1">
    <location>
        <begin position="70"/>
        <end position="88"/>
    </location>
</feature>
<dbReference type="OrthoDB" id="663679at2"/>
<gene>
    <name evidence="2" type="ORF">J2Z56_002501</name>
    <name evidence="3" type="ORF">J2Z57_002468</name>
</gene>
<dbReference type="EMBL" id="JAUSUU010000007">
    <property type="protein sequence ID" value="MDQ0336016.1"/>
    <property type="molecule type" value="Genomic_DNA"/>
</dbReference>
<evidence type="ECO:0000313" key="5">
    <source>
        <dbReference type="Proteomes" id="UP001231587"/>
    </source>
</evidence>
<sequence length="161" mass="18220">METKFKTKTGFCHILPDKIILTRDGIIGNVAKVAVGKSITRVLIIYGGISAFLLYSAFDSFQTGQVPISIFYLIIGLFLMYGICSSFNNSTTPIIERKDIKNIKFKKAILGITRSRFEVRFKDENGKIKKRIIMLPGSIHQGKKETEIAKKIMEKEKLLNE</sequence>
<evidence type="ECO:0000313" key="3">
    <source>
        <dbReference type="EMBL" id="MDQ0336016.1"/>
    </source>
</evidence>
<comment type="caution">
    <text evidence="2">The sequence shown here is derived from an EMBL/GenBank/DDBJ whole genome shotgun (WGS) entry which is preliminary data.</text>
</comment>
<dbReference type="AlphaFoldDB" id="A0A9X1C974"/>
<keyword evidence="5" id="KW-1185">Reference proteome</keyword>
<protein>
    <recommendedName>
        <fullName evidence="6">Phosphoribosylaminoimidazolesuccinocarboxamide synthase</fullName>
    </recommendedName>
</protein>
<keyword evidence="1" id="KW-0472">Membrane</keyword>
<evidence type="ECO:0000313" key="2">
    <source>
        <dbReference type="EMBL" id="MBP1840571.1"/>
    </source>
</evidence>
<evidence type="ECO:0000256" key="1">
    <source>
        <dbReference type="SAM" id="Phobius"/>
    </source>
</evidence>
<keyword evidence="1" id="KW-1133">Transmembrane helix</keyword>
<accession>A0A9X1C974</accession>
<dbReference type="Proteomes" id="UP001138672">
    <property type="component" value="Unassembled WGS sequence"/>
</dbReference>
<keyword evidence="1" id="KW-0812">Transmembrane</keyword>
<evidence type="ECO:0000313" key="4">
    <source>
        <dbReference type="Proteomes" id="UP001138672"/>
    </source>
</evidence>
<feature type="transmembrane region" description="Helical" evidence="1">
    <location>
        <begin position="39"/>
        <end position="58"/>
    </location>
</feature>
<proteinExistence type="predicted"/>
<organism evidence="2 4">
    <name type="scientific">Formosa algae</name>
    <dbReference type="NCBI Taxonomy" id="225843"/>
    <lineage>
        <taxon>Bacteria</taxon>
        <taxon>Pseudomonadati</taxon>
        <taxon>Bacteroidota</taxon>
        <taxon>Flavobacteriia</taxon>
        <taxon>Flavobacteriales</taxon>
        <taxon>Flavobacteriaceae</taxon>
        <taxon>Formosa</taxon>
    </lineage>
</organism>